<reference evidence="4 5" key="1">
    <citation type="journal article" date="2014" name="Nature">
        <title>The genome of the recently domesticated crop plant sugar beet (Beta vulgaris).</title>
        <authorList>
            <person name="Dohm J.C."/>
            <person name="Minoche A.E."/>
            <person name="Holtgrawe D."/>
            <person name="Capella-Gutierrez S."/>
            <person name="Zakrzewski F."/>
            <person name="Tafer H."/>
            <person name="Rupp O."/>
            <person name="Sorensen T.R."/>
            <person name="Stracke R."/>
            <person name="Reinhardt R."/>
            <person name="Goesmann A."/>
            <person name="Kraft T."/>
            <person name="Schulz B."/>
            <person name="Stadler P.F."/>
            <person name="Schmidt T."/>
            <person name="Gabaldon T."/>
            <person name="Lehrach H."/>
            <person name="Weisshaar B."/>
            <person name="Himmelbauer H."/>
        </authorList>
    </citation>
    <scope>NUCLEOTIDE SEQUENCE [LARGE SCALE GENOMIC DNA]</scope>
    <source>
        <tissue evidence="4">Taproot</tissue>
    </source>
</reference>
<name>A0A0J8B5U9_BETVV</name>
<keyword evidence="2" id="KW-0808">Transferase</keyword>
<dbReference type="eggNOG" id="ENOG502QSKU">
    <property type="taxonomic scope" value="Eukaryota"/>
</dbReference>
<dbReference type="AlphaFoldDB" id="A0A0J8B5U9"/>
<dbReference type="Proteomes" id="UP000035740">
    <property type="component" value="Unassembled WGS sequence"/>
</dbReference>
<organism evidence="4 5">
    <name type="scientific">Beta vulgaris subsp. vulgaris</name>
    <name type="common">Beet</name>
    <dbReference type="NCBI Taxonomy" id="3555"/>
    <lineage>
        <taxon>Eukaryota</taxon>
        <taxon>Viridiplantae</taxon>
        <taxon>Streptophyta</taxon>
        <taxon>Embryophyta</taxon>
        <taxon>Tracheophyta</taxon>
        <taxon>Spermatophyta</taxon>
        <taxon>Magnoliopsida</taxon>
        <taxon>eudicotyledons</taxon>
        <taxon>Gunneridae</taxon>
        <taxon>Pentapetalae</taxon>
        <taxon>Caryophyllales</taxon>
        <taxon>Chenopodiaceae</taxon>
        <taxon>Betoideae</taxon>
        <taxon>Beta</taxon>
    </lineage>
</organism>
<proteinExistence type="inferred from homology"/>
<protein>
    <recommendedName>
        <fullName evidence="6">Transferase, Chloramphenicol acetyltransferase-like domain protein</fullName>
    </recommendedName>
</protein>
<evidence type="ECO:0000256" key="2">
    <source>
        <dbReference type="ARBA" id="ARBA00022679"/>
    </source>
</evidence>
<dbReference type="PANTHER" id="PTHR31623">
    <property type="entry name" value="F21J9.9"/>
    <property type="match status" value="1"/>
</dbReference>
<evidence type="ECO:0000256" key="3">
    <source>
        <dbReference type="ARBA" id="ARBA00023315"/>
    </source>
</evidence>
<gene>
    <name evidence="4" type="ORF">BVRB_9g225570</name>
</gene>
<dbReference type="Gene3D" id="3.30.559.10">
    <property type="entry name" value="Chloramphenicol acetyltransferase-like domain"/>
    <property type="match status" value="2"/>
</dbReference>
<dbReference type="OrthoDB" id="671439at2759"/>
<accession>A0A0J8B5U9</accession>
<evidence type="ECO:0000256" key="1">
    <source>
        <dbReference type="ARBA" id="ARBA00009861"/>
    </source>
</evidence>
<dbReference type="Pfam" id="PF02458">
    <property type="entry name" value="Transferase"/>
    <property type="match status" value="1"/>
</dbReference>
<dbReference type="SMR" id="A0A0J8B5U9"/>
<sequence>MAVTTINIKVMSEEIIKPSNPTPKNLRLLQTSLFDHVNSPTLMPLVFFYPKNITTNIDTNEILNRLKRSLSNTLSVFYPLAGRVHDDANYFNCNDEGVPYVHVEVDKPLDIVIRDIDVSQLDKLLPFYGQEGFTKLLLAIKINVFTCGGLAIGVRMSHAISDAFSLVMFVKTWASMANRNNHHTNLGCVLPSFEMWKLFPPSLSLNMYANQNTDLIKDKPITKWFLFCEAKLEDLRSKLLSNTNMNNIDPHSKLPLCSLSMVLSAFLWCRVKVACHNFVNDVPHQTFHAVNLRSRISPSSGRFYYFGNTFVNAIAKLGVVSKNDANRTRDESLMRNFLEQMNESISKILSNDGFIREIKQGSKDLRFVMEHFERESRGEIISLGFSSLRSLPVYEADFGWGKPVWVTSATLMYKNLVILIPAGPSSKDIVAYINLSAKDMAKLESDTEFTSFVSKMIPRINSKL</sequence>
<keyword evidence="5" id="KW-1185">Reference proteome</keyword>
<comment type="similarity">
    <text evidence="1">Belongs to the plant acyltransferase family.</text>
</comment>
<dbReference type="InterPro" id="IPR023213">
    <property type="entry name" value="CAT-like_dom_sf"/>
</dbReference>
<evidence type="ECO:0000313" key="5">
    <source>
        <dbReference type="Proteomes" id="UP000035740"/>
    </source>
</evidence>
<dbReference type="OMA" id="KEAQVKC"/>
<evidence type="ECO:0000313" key="4">
    <source>
        <dbReference type="EMBL" id="KMS96381.1"/>
    </source>
</evidence>
<dbReference type="EMBL" id="KQ090383">
    <property type="protein sequence ID" value="KMS96381.1"/>
    <property type="molecule type" value="Genomic_DNA"/>
</dbReference>
<dbReference type="Gramene" id="KMS96381">
    <property type="protein sequence ID" value="KMS96381"/>
    <property type="gene ID" value="BVRB_9g225570"/>
</dbReference>
<keyword evidence="3" id="KW-0012">Acyltransferase</keyword>
<dbReference type="PANTHER" id="PTHR31623:SF121">
    <property type="entry name" value="STEMMADENINE O-ACETYLTRANSFERASE-LIKE"/>
    <property type="match status" value="1"/>
</dbReference>
<dbReference type="KEGG" id="bvg:104883265"/>
<dbReference type="GO" id="GO:0016746">
    <property type="term" value="F:acyltransferase activity"/>
    <property type="evidence" value="ECO:0007669"/>
    <property type="project" value="UniProtKB-KW"/>
</dbReference>
<evidence type="ECO:0008006" key="6">
    <source>
        <dbReference type="Google" id="ProtNLM"/>
    </source>
</evidence>